<dbReference type="NCBIfam" id="TIGR00229">
    <property type="entry name" value="sensory_box"/>
    <property type="match status" value="2"/>
</dbReference>
<dbReference type="InterPro" id="IPR013655">
    <property type="entry name" value="PAS_fold_3"/>
</dbReference>
<feature type="domain" description="PAS" evidence="16">
    <location>
        <begin position="28"/>
        <end position="98"/>
    </location>
</feature>
<dbReference type="Gene3D" id="1.10.287.130">
    <property type="match status" value="1"/>
</dbReference>
<dbReference type="PRINTS" id="PR00344">
    <property type="entry name" value="BCTRLSENSOR"/>
</dbReference>
<evidence type="ECO:0000259" key="15">
    <source>
        <dbReference type="PROSITE" id="PS50110"/>
    </source>
</evidence>
<evidence type="ECO:0000256" key="8">
    <source>
        <dbReference type="ARBA" id="ARBA00022777"/>
    </source>
</evidence>
<dbReference type="InterPro" id="IPR013767">
    <property type="entry name" value="PAS_fold"/>
</dbReference>
<dbReference type="SMART" id="SM00091">
    <property type="entry name" value="PAS"/>
    <property type="match status" value="2"/>
</dbReference>
<comment type="subcellular location">
    <subcellularLocation>
        <location evidence="2">Membrane</location>
    </subcellularLocation>
</comment>
<dbReference type="GO" id="GO:0006355">
    <property type="term" value="P:regulation of DNA-templated transcription"/>
    <property type="evidence" value="ECO:0007669"/>
    <property type="project" value="InterPro"/>
</dbReference>
<dbReference type="InterPro" id="IPR001789">
    <property type="entry name" value="Sig_transdc_resp-reg_receiver"/>
</dbReference>
<dbReference type="OrthoDB" id="9811889at2"/>
<dbReference type="InterPro" id="IPR036890">
    <property type="entry name" value="HATPase_C_sf"/>
</dbReference>
<evidence type="ECO:0000256" key="6">
    <source>
        <dbReference type="ARBA" id="ARBA00022692"/>
    </source>
</evidence>
<reference evidence="18 19" key="1">
    <citation type="submission" date="2018-04" db="EMBL/GenBank/DDBJ databases">
        <title>Flavobacterium sp. nov., isolated from glacier ice.</title>
        <authorList>
            <person name="Liu Q."/>
            <person name="Xin Y.-H."/>
        </authorList>
    </citation>
    <scope>NUCLEOTIDE SEQUENCE [LARGE SCALE GENOMIC DNA]</scope>
    <source>
        <strain evidence="18 19">LB2P30</strain>
    </source>
</reference>
<feature type="domain" description="PAC" evidence="17">
    <location>
        <begin position="585"/>
        <end position="636"/>
    </location>
</feature>
<keyword evidence="11" id="KW-0902">Two-component regulatory system</keyword>
<dbReference type="InterPro" id="IPR003661">
    <property type="entry name" value="HisK_dim/P_dom"/>
</dbReference>
<dbReference type="InterPro" id="IPR000700">
    <property type="entry name" value="PAS-assoc_C"/>
</dbReference>
<dbReference type="InterPro" id="IPR029016">
    <property type="entry name" value="GAF-like_dom_sf"/>
</dbReference>
<dbReference type="PROSITE" id="PS50113">
    <property type="entry name" value="PAC"/>
    <property type="match status" value="2"/>
</dbReference>
<dbReference type="PROSITE" id="PS50112">
    <property type="entry name" value="PAS"/>
    <property type="match status" value="2"/>
</dbReference>
<feature type="domain" description="PAS" evidence="16">
    <location>
        <begin position="508"/>
        <end position="582"/>
    </location>
</feature>
<dbReference type="Pfam" id="PF08447">
    <property type="entry name" value="PAS_3"/>
    <property type="match status" value="1"/>
</dbReference>
<dbReference type="InterPro" id="IPR036097">
    <property type="entry name" value="HisK_dim/P_sf"/>
</dbReference>
<dbReference type="FunFam" id="1.10.287.130:FF:000004">
    <property type="entry name" value="Ethylene receptor 1"/>
    <property type="match status" value="1"/>
</dbReference>
<protein>
    <recommendedName>
        <fullName evidence="3">histidine kinase</fullName>
        <ecNumber evidence="3">2.7.13.3</ecNumber>
    </recommendedName>
</protein>
<keyword evidence="7" id="KW-0547">Nucleotide-binding</keyword>
<dbReference type="InterPro" id="IPR035965">
    <property type="entry name" value="PAS-like_dom_sf"/>
</dbReference>
<dbReference type="PANTHER" id="PTHR45339:SF1">
    <property type="entry name" value="HYBRID SIGNAL TRANSDUCTION HISTIDINE KINASE J"/>
    <property type="match status" value="1"/>
</dbReference>
<dbReference type="CDD" id="cd16922">
    <property type="entry name" value="HATPase_EvgS-ArcB-TorS-like"/>
    <property type="match status" value="1"/>
</dbReference>
<keyword evidence="19" id="KW-1185">Reference proteome</keyword>
<dbReference type="CDD" id="cd00082">
    <property type="entry name" value="HisKA"/>
    <property type="match status" value="1"/>
</dbReference>
<keyword evidence="9" id="KW-0067">ATP-binding</keyword>
<keyword evidence="12" id="KW-0472">Membrane</keyword>
<dbReference type="FunFam" id="3.30.565.10:FF:000010">
    <property type="entry name" value="Sensor histidine kinase RcsC"/>
    <property type="match status" value="1"/>
</dbReference>
<evidence type="ECO:0000256" key="10">
    <source>
        <dbReference type="ARBA" id="ARBA00022989"/>
    </source>
</evidence>
<dbReference type="PANTHER" id="PTHR45339">
    <property type="entry name" value="HYBRID SIGNAL TRANSDUCTION HISTIDINE KINASE J"/>
    <property type="match status" value="1"/>
</dbReference>
<evidence type="ECO:0000256" key="2">
    <source>
        <dbReference type="ARBA" id="ARBA00004370"/>
    </source>
</evidence>
<dbReference type="EMBL" id="QCZH01000008">
    <property type="protein sequence ID" value="PWA09144.1"/>
    <property type="molecule type" value="Genomic_DNA"/>
</dbReference>
<dbReference type="InterPro" id="IPR011006">
    <property type="entry name" value="CheY-like_superfamily"/>
</dbReference>
<evidence type="ECO:0000256" key="4">
    <source>
        <dbReference type="ARBA" id="ARBA00022553"/>
    </source>
</evidence>
<dbReference type="Gene3D" id="3.30.450.20">
    <property type="entry name" value="PAS domain"/>
    <property type="match status" value="2"/>
</dbReference>
<dbReference type="PROSITE" id="PS50110">
    <property type="entry name" value="RESPONSE_REGULATORY"/>
    <property type="match status" value="1"/>
</dbReference>
<dbReference type="InterPro" id="IPR001610">
    <property type="entry name" value="PAC"/>
</dbReference>
<dbReference type="InterPro" id="IPR003594">
    <property type="entry name" value="HATPase_dom"/>
</dbReference>
<proteinExistence type="predicted"/>
<feature type="domain" description="Histidine kinase" evidence="14">
    <location>
        <begin position="653"/>
        <end position="874"/>
    </location>
</feature>
<evidence type="ECO:0000256" key="11">
    <source>
        <dbReference type="ARBA" id="ARBA00023012"/>
    </source>
</evidence>
<evidence type="ECO:0000259" key="16">
    <source>
        <dbReference type="PROSITE" id="PS50112"/>
    </source>
</evidence>
<evidence type="ECO:0000256" key="12">
    <source>
        <dbReference type="ARBA" id="ARBA00023136"/>
    </source>
</evidence>
<dbReference type="InterPro" id="IPR004358">
    <property type="entry name" value="Sig_transdc_His_kin-like_C"/>
</dbReference>
<organism evidence="18 19">
    <name type="scientific">Flavobacterium laiguense</name>
    <dbReference type="NCBI Taxonomy" id="2169409"/>
    <lineage>
        <taxon>Bacteria</taxon>
        <taxon>Pseudomonadati</taxon>
        <taxon>Bacteroidota</taxon>
        <taxon>Flavobacteriia</taxon>
        <taxon>Flavobacteriales</taxon>
        <taxon>Flavobacteriaceae</taxon>
        <taxon>Flavobacterium</taxon>
    </lineage>
</organism>
<keyword evidence="4 13" id="KW-0597">Phosphoprotein</keyword>
<dbReference type="SUPFAM" id="SSF55874">
    <property type="entry name" value="ATPase domain of HSP90 chaperone/DNA topoisomerase II/histidine kinase"/>
    <property type="match status" value="1"/>
</dbReference>
<feature type="domain" description="Response regulatory" evidence="15">
    <location>
        <begin position="906"/>
        <end position="1024"/>
    </location>
</feature>
<keyword evidence="10" id="KW-1133">Transmembrane helix</keyword>
<dbReference type="GO" id="GO:0016020">
    <property type="term" value="C:membrane"/>
    <property type="evidence" value="ECO:0007669"/>
    <property type="project" value="UniProtKB-SubCell"/>
</dbReference>
<dbReference type="SMART" id="SM00388">
    <property type="entry name" value="HisKA"/>
    <property type="match status" value="1"/>
</dbReference>
<accession>A0A2U1JW25</accession>
<keyword evidence="5" id="KW-0808">Transferase</keyword>
<dbReference type="Gene3D" id="3.30.450.40">
    <property type="match status" value="2"/>
</dbReference>
<dbReference type="Pfam" id="PF00512">
    <property type="entry name" value="HisKA"/>
    <property type="match status" value="1"/>
</dbReference>
<keyword evidence="6" id="KW-0812">Transmembrane</keyword>
<dbReference type="SMART" id="SM00387">
    <property type="entry name" value="HATPase_c"/>
    <property type="match status" value="1"/>
</dbReference>
<evidence type="ECO:0000256" key="3">
    <source>
        <dbReference type="ARBA" id="ARBA00012438"/>
    </source>
</evidence>
<dbReference type="SUPFAM" id="SSF55781">
    <property type="entry name" value="GAF domain-like"/>
    <property type="match status" value="2"/>
</dbReference>
<dbReference type="CDD" id="cd17546">
    <property type="entry name" value="REC_hyHK_CKI1_RcsC-like"/>
    <property type="match status" value="1"/>
</dbReference>
<comment type="caution">
    <text evidence="18">The sequence shown here is derived from an EMBL/GenBank/DDBJ whole genome shotgun (WGS) entry which is preliminary data.</text>
</comment>
<dbReference type="Proteomes" id="UP000245618">
    <property type="component" value="Unassembled WGS sequence"/>
</dbReference>
<evidence type="ECO:0000259" key="14">
    <source>
        <dbReference type="PROSITE" id="PS50109"/>
    </source>
</evidence>
<dbReference type="GO" id="GO:0000155">
    <property type="term" value="F:phosphorelay sensor kinase activity"/>
    <property type="evidence" value="ECO:0007669"/>
    <property type="project" value="InterPro"/>
</dbReference>
<dbReference type="SMART" id="SM00448">
    <property type="entry name" value="REC"/>
    <property type="match status" value="1"/>
</dbReference>
<evidence type="ECO:0000256" key="7">
    <source>
        <dbReference type="ARBA" id="ARBA00022741"/>
    </source>
</evidence>
<dbReference type="PROSITE" id="PS50109">
    <property type="entry name" value="HIS_KIN"/>
    <property type="match status" value="1"/>
</dbReference>
<evidence type="ECO:0000313" key="19">
    <source>
        <dbReference type="Proteomes" id="UP000245618"/>
    </source>
</evidence>
<dbReference type="RefSeq" id="WP_116762861.1">
    <property type="nucleotide sequence ID" value="NZ_QCZH01000008.1"/>
</dbReference>
<evidence type="ECO:0000256" key="13">
    <source>
        <dbReference type="PROSITE-ProRule" id="PRU00169"/>
    </source>
</evidence>
<dbReference type="SUPFAM" id="SSF55785">
    <property type="entry name" value="PYP-like sensor domain (PAS domain)"/>
    <property type="match status" value="2"/>
</dbReference>
<evidence type="ECO:0000256" key="5">
    <source>
        <dbReference type="ARBA" id="ARBA00022679"/>
    </source>
</evidence>
<dbReference type="SMART" id="SM00065">
    <property type="entry name" value="GAF"/>
    <property type="match status" value="2"/>
</dbReference>
<dbReference type="Gene3D" id="3.30.565.10">
    <property type="entry name" value="Histidine kinase-like ATPase, C-terminal domain"/>
    <property type="match status" value="1"/>
</dbReference>
<dbReference type="EC" id="2.7.13.3" evidence="3"/>
<dbReference type="InterPro" id="IPR003018">
    <property type="entry name" value="GAF"/>
</dbReference>
<name>A0A2U1JW25_9FLAO</name>
<dbReference type="Gene3D" id="3.40.50.2300">
    <property type="match status" value="1"/>
</dbReference>
<dbReference type="GO" id="GO:0005524">
    <property type="term" value="F:ATP binding"/>
    <property type="evidence" value="ECO:0007669"/>
    <property type="project" value="UniProtKB-KW"/>
</dbReference>
<dbReference type="AlphaFoldDB" id="A0A2U1JW25"/>
<dbReference type="Pfam" id="PF00072">
    <property type="entry name" value="Response_reg"/>
    <property type="match status" value="1"/>
</dbReference>
<evidence type="ECO:0000313" key="18">
    <source>
        <dbReference type="EMBL" id="PWA09144.1"/>
    </source>
</evidence>
<dbReference type="SMART" id="SM00086">
    <property type="entry name" value="PAC"/>
    <property type="match status" value="2"/>
</dbReference>
<dbReference type="Pfam" id="PF02518">
    <property type="entry name" value="HATPase_c"/>
    <property type="match status" value="1"/>
</dbReference>
<dbReference type="CDD" id="cd00130">
    <property type="entry name" value="PAS"/>
    <property type="match status" value="2"/>
</dbReference>
<dbReference type="SUPFAM" id="SSF47384">
    <property type="entry name" value="Homodimeric domain of signal transducing histidine kinase"/>
    <property type="match status" value="1"/>
</dbReference>
<sequence length="1032" mass="118702">MDNLNYSIGNTESNYGELHLEMSKEIQFLNQYKKLIQNATDIIFEIDLKGNYIFINEIAFKLTGYCKEEILGSHFSRLVRKDYVRKVLITYKNLIENEDEFPIVEFPISKKDGENLWVSQKLILNKDEFGNAISYSGIARDITYQKLKDESKSKRQNKVEKYMDTLRDLTLKSYSSTENFNDILKGILEITAKTMGICQSSYWKYYPDKIECQNLYSLKNQAFEKNIVLYRENFQHYFYSIENDKQVVTSDVATLVPQSDLSKNGYNVSERGISSLIDTPVFINGEIIGICSFETTEIKIDWDQDDVNFARSVADIIAKVLESEARFEIEKKIDYKSQLLSAMAVCTNKFIQRSNIIEIFQETFPLIGKVTNVNQIFYYENDKKGKHLIQKYKWNKEDDEIEVNVLRKFSSDKFYYFLSPEEPAAPLIAITSQLDSTYLKKILLTYSVQSILILPILIKEETIGFMSLEDCQSERIWTKDEINILQMLASTISSTMERMQNEISLRESEDKFKLLANNIPGTVYLSKFDVKSTKLYLNDEIENLTGYLKSDFLENKLSFLEIIHPEDRDETIESNVESIQNGKPIHSVYRIIRKNKEIVWVEEFSESIDKNGKTAYIVGIYIDITERKQNEAILKEKHIAEASNKAKSDFLANMSHEIRTPLNGILGFSEVLMNTKLTDFQKQSLETINQSSHLLLKIVTDILDFSKIESGKFELYIEKCNLIDLIKQVVKLVKSKSMEKEIDLNFILDKNVPKYIWADHMRLKQILLNLLTNAIKFTSEGEVKLSISTIETFENKSLLRFSVSDTGIGIKKKSRAKIFQAFVQEDSSTTKKFGGTGLGLTISNQLLGLMNSQLQLKSKFKSGSAFYFEVEFKTSNGAEVENELIIVPSEPINFETPKKIENKKIKILIVEDNKINMFLIKTLVKKILPNVIIIEAVDGKEAVKQFKEVNPDLILMDIQMPVMNGHEATIKIRKLEGGSSIPIIAVTAGVSVGEKEKCMEIGMDDYVPKPILRNTLENVIIKWIKKTRELDK</sequence>
<feature type="domain" description="PAC" evidence="17">
    <location>
        <begin position="102"/>
        <end position="154"/>
    </location>
</feature>
<dbReference type="InterPro" id="IPR005467">
    <property type="entry name" value="His_kinase_dom"/>
</dbReference>
<evidence type="ECO:0000256" key="1">
    <source>
        <dbReference type="ARBA" id="ARBA00000085"/>
    </source>
</evidence>
<evidence type="ECO:0000259" key="17">
    <source>
        <dbReference type="PROSITE" id="PS50113"/>
    </source>
</evidence>
<keyword evidence="8 18" id="KW-0418">Kinase</keyword>
<dbReference type="Pfam" id="PF00989">
    <property type="entry name" value="PAS"/>
    <property type="match status" value="1"/>
</dbReference>
<feature type="modified residue" description="4-aspartylphosphate" evidence="13">
    <location>
        <position position="957"/>
    </location>
</feature>
<gene>
    <name evidence="18" type="ORF">DB891_09395</name>
</gene>
<evidence type="ECO:0000256" key="9">
    <source>
        <dbReference type="ARBA" id="ARBA00022840"/>
    </source>
</evidence>
<dbReference type="Pfam" id="PF01590">
    <property type="entry name" value="GAF"/>
    <property type="match status" value="2"/>
</dbReference>
<dbReference type="InterPro" id="IPR000014">
    <property type="entry name" value="PAS"/>
</dbReference>
<dbReference type="SUPFAM" id="SSF52172">
    <property type="entry name" value="CheY-like"/>
    <property type="match status" value="1"/>
</dbReference>
<comment type="catalytic activity">
    <reaction evidence="1">
        <text>ATP + protein L-histidine = ADP + protein N-phospho-L-histidine.</text>
        <dbReference type="EC" id="2.7.13.3"/>
    </reaction>
</comment>